<reference evidence="2 3" key="1">
    <citation type="submission" date="2018-08" db="EMBL/GenBank/DDBJ databases">
        <title>Aphanomyces genome sequencing and annotation.</title>
        <authorList>
            <person name="Minardi D."/>
            <person name="Oidtmann B."/>
            <person name="Van Der Giezen M."/>
            <person name="Studholme D.J."/>
        </authorList>
    </citation>
    <scope>NUCLEOTIDE SEQUENCE [LARGE SCALE GENOMIC DNA]</scope>
    <source>
        <strain evidence="2 3">Yx</strain>
    </source>
</reference>
<feature type="signal peptide" evidence="1">
    <location>
        <begin position="1"/>
        <end position="19"/>
    </location>
</feature>
<protein>
    <recommendedName>
        <fullName evidence="4">Protein kinase domain-containing protein</fullName>
    </recommendedName>
</protein>
<evidence type="ECO:0008006" key="4">
    <source>
        <dbReference type="Google" id="ProtNLM"/>
    </source>
</evidence>
<dbReference type="VEuPathDB" id="FungiDB:H257_04076"/>
<sequence>MWRLPCSFCIRCMSCKIVCLDTQVFVTDDGGANVIFPRAQTHGGHQHLRRGKIMITPRCNADVYALGILLSSLDRQAMPEEVEWFTPTCPDALRVLITKCLHLFPHDRPSAVDVAFRFDTAATEHYGICTSTMHLTACIERGSGQTVSCMTQLLPASAPPICEVSFLRQKQPSAVHDEKFYAIAENGKIPPGIAVQGITERLVVHSLLPIHHL</sequence>
<name>A0A397A2T6_APHAT</name>
<evidence type="ECO:0000313" key="3">
    <source>
        <dbReference type="Proteomes" id="UP000266239"/>
    </source>
</evidence>
<dbReference type="AlphaFoldDB" id="A0A397A2T6"/>
<organism evidence="2 3">
    <name type="scientific">Aphanomyces astaci</name>
    <name type="common">Crayfish plague agent</name>
    <dbReference type="NCBI Taxonomy" id="112090"/>
    <lineage>
        <taxon>Eukaryota</taxon>
        <taxon>Sar</taxon>
        <taxon>Stramenopiles</taxon>
        <taxon>Oomycota</taxon>
        <taxon>Saprolegniomycetes</taxon>
        <taxon>Saprolegniales</taxon>
        <taxon>Verrucalvaceae</taxon>
        <taxon>Aphanomyces</taxon>
    </lineage>
</organism>
<comment type="caution">
    <text evidence="2">The sequence shown here is derived from an EMBL/GenBank/DDBJ whole genome shotgun (WGS) entry which is preliminary data.</text>
</comment>
<dbReference type="Proteomes" id="UP000266239">
    <property type="component" value="Unassembled WGS sequence"/>
</dbReference>
<accession>A0A397A2T6</accession>
<evidence type="ECO:0000256" key="1">
    <source>
        <dbReference type="SAM" id="SignalP"/>
    </source>
</evidence>
<dbReference type="Gene3D" id="1.10.510.10">
    <property type="entry name" value="Transferase(Phosphotransferase) domain 1"/>
    <property type="match status" value="1"/>
</dbReference>
<keyword evidence="1" id="KW-0732">Signal</keyword>
<dbReference type="SUPFAM" id="SSF56112">
    <property type="entry name" value="Protein kinase-like (PK-like)"/>
    <property type="match status" value="1"/>
</dbReference>
<proteinExistence type="predicted"/>
<feature type="chain" id="PRO_5017210612" description="Protein kinase domain-containing protein" evidence="1">
    <location>
        <begin position="20"/>
        <end position="213"/>
    </location>
</feature>
<gene>
    <name evidence="2" type="ORF">DYB25_011498</name>
</gene>
<dbReference type="InterPro" id="IPR011009">
    <property type="entry name" value="Kinase-like_dom_sf"/>
</dbReference>
<dbReference type="EMBL" id="QUTA01009302">
    <property type="protein sequence ID" value="RHY01256.1"/>
    <property type="molecule type" value="Genomic_DNA"/>
</dbReference>
<evidence type="ECO:0000313" key="2">
    <source>
        <dbReference type="EMBL" id="RHY01256.1"/>
    </source>
</evidence>